<accession>A0A0S3AMA0</accession>
<dbReference type="EMBL" id="QAOL01000040">
    <property type="protein sequence ID" value="PTQ80216.1"/>
    <property type="molecule type" value="Genomic_DNA"/>
</dbReference>
<reference evidence="8" key="1">
    <citation type="submission" date="2016-10" db="EMBL/GenBank/DDBJ databases">
        <authorList>
            <person name="Varghese N."/>
            <person name="Submissions S."/>
        </authorList>
    </citation>
    <scope>NUCLEOTIDE SEQUENCE [LARGE SCALE GENOMIC DNA]</scope>
    <source>
        <strain evidence="8">Nm10</strain>
    </source>
</reference>
<feature type="domain" description="Response regulatory" evidence="2">
    <location>
        <begin position="11"/>
        <end position="136"/>
    </location>
</feature>
<dbReference type="OrthoDB" id="9793549at2"/>
<proteinExistence type="predicted"/>
<dbReference type="Pfam" id="PF00072">
    <property type="entry name" value="Response_reg"/>
    <property type="match status" value="1"/>
</dbReference>
<reference evidence="6 9" key="3">
    <citation type="submission" date="2017-09" db="EMBL/GenBank/DDBJ databases">
        <authorList>
            <person name="Ehlers B."/>
            <person name="Leendertz F.H."/>
        </authorList>
    </citation>
    <scope>NUCLEOTIDE SEQUENCE [LARGE SCALE GENOMIC DNA]</scope>
    <source>
        <strain evidence="6 9">Nm42</strain>
    </source>
</reference>
<evidence type="ECO:0000313" key="6">
    <source>
        <dbReference type="EMBL" id="SOD20840.1"/>
    </source>
</evidence>
<feature type="modified residue" description="4-aspartylphosphate" evidence="1">
    <location>
        <position position="69"/>
    </location>
</feature>
<evidence type="ECO:0000313" key="7">
    <source>
        <dbReference type="Proteomes" id="UP000181998"/>
    </source>
</evidence>
<reference evidence="4 7" key="2">
    <citation type="submission" date="2016-10" db="EMBL/GenBank/DDBJ databases">
        <authorList>
            <person name="de Groot N.N."/>
        </authorList>
    </citation>
    <scope>NUCLEOTIDE SEQUENCE [LARGE SCALE GENOMIC DNA]</scope>
    <source>
        <strain evidence="4">Nm10</strain>
        <strain evidence="5 7">Nm9</strain>
    </source>
</reference>
<dbReference type="EMBL" id="OCMU01000002">
    <property type="protein sequence ID" value="SOD20840.1"/>
    <property type="molecule type" value="Genomic_DNA"/>
</dbReference>
<dbReference type="Proteomes" id="UP000219335">
    <property type="component" value="Unassembled WGS sequence"/>
</dbReference>
<dbReference type="SUPFAM" id="SSF52172">
    <property type="entry name" value="CheY-like"/>
    <property type="match status" value="1"/>
</dbReference>
<evidence type="ECO:0000313" key="5">
    <source>
        <dbReference type="EMBL" id="SEQ35340.1"/>
    </source>
</evidence>
<dbReference type="EMBL" id="FNLN01000038">
    <property type="protein sequence ID" value="SDU23827.1"/>
    <property type="molecule type" value="Genomic_DNA"/>
</dbReference>
<dbReference type="PANTHER" id="PTHR44520:SF2">
    <property type="entry name" value="RESPONSE REGULATOR RCP1"/>
    <property type="match status" value="1"/>
</dbReference>
<dbReference type="Gene3D" id="3.40.50.2300">
    <property type="match status" value="1"/>
</dbReference>
<dbReference type="RefSeq" id="WP_062559873.1">
    <property type="nucleotide sequence ID" value="NZ_CP013341.1"/>
</dbReference>
<dbReference type="Proteomes" id="UP000244110">
    <property type="component" value="Unassembled WGS sequence"/>
</dbReference>
<dbReference type="PANTHER" id="PTHR44520">
    <property type="entry name" value="RESPONSE REGULATOR RCP1-RELATED"/>
    <property type="match status" value="1"/>
</dbReference>
<dbReference type="PROSITE" id="PS50110">
    <property type="entry name" value="RESPONSE_REGULATORY"/>
    <property type="match status" value="1"/>
</dbReference>
<evidence type="ECO:0000256" key="1">
    <source>
        <dbReference type="PROSITE-ProRule" id="PRU00169"/>
    </source>
</evidence>
<dbReference type="InterPro" id="IPR001789">
    <property type="entry name" value="Sig_transdc_resp-reg_receiver"/>
</dbReference>
<dbReference type="InterPro" id="IPR052893">
    <property type="entry name" value="TCS_response_regulator"/>
</dbReference>
<dbReference type="STRING" id="44577.ATY38_14230"/>
<dbReference type="GO" id="GO:0000160">
    <property type="term" value="P:phosphorelay signal transduction system"/>
    <property type="evidence" value="ECO:0007669"/>
    <property type="project" value="InterPro"/>
</dbReference>
<dbReference type="EMBL" id="FOFX01000040">
    <property type="protein sequence ID" value="SEQ35340.1"/>
    <property type="molecule type" value="Genomic_DNA"/>
</dbReference>
<dbReference type="CDD" id="cd17557">
    <property type="entry name" value="REC_Rcp-like"/>
    <property type="match status" value="1"/>
</dbReference>
<evidence type="ECO:0000313" key="4">
    <source>
        <dbReference type="EMBL" id="SDU23827.1"/>
    </source>
</evidence>
<evidence type="ECO:0000313" key="8">
    <source>
        <dbReference type="Proteomes" id="UP000182882"/>
    </source>
</evidence>
<evidence type="ECO:0000259" key="2">
    <source>
        <dbReference type="PROSITE" id="PS50110"/>
    </source>
</evidence>
<evidence type="ECO:0000313" key="3">
    <source>
        <dbReference type="EMBL" id="PTQ80216.1"/>
    </source>
</evidence>
<organism evidence="3 10">
    <name type="scientific">Nitrosomonas ureae</name>
    <dbReference type="NCBI Taxonomy" id="44577"/>
    <lineage>
        <taxon>Bacteria</taxon>
        <taxon>Pseudomonadati</taxon>
        <taxon>Pseudomonadota</taxon>
        <taxon>Betaproteobacteria</taxon>
        <taxon>Nitrosomonadales</taxon>
        <taxon>Nitrosomonadaceae</taxon>
        <taxon>Nitrosomonas</taxon>
    </lineage>
</organism>
<dbReference type="AlphaFoldDB" id="A0A0S3AMA0"/>
<gene>
    <name evidence="3" type="ORF">C8R28_10404</name>
    <name evidence="4" type="ORF">SAMN05216406_1382</name>
    <name evidence="5" type="ORF">SAMN05421510_104029</name>
    <name evidence="6" type="ORF">SAMN06297164_2901</name>
</gene>
<evidence type="ECO:0000313" key="9">
    <source>
        <dbReference type="Proteomes" id="UP000219335"/>
    </source>
</evidence>
<evidence type="ECO:0000313" key="10">
    <source>
        <dbReference type="Proteomes" id="UP000244110"/>
    </source>
</evidence>
<dbReference type="InterPro" id="IPR011006">
    <property type="entry name" value="CheY-like_superfamily"/>
</dbReference>
<protein>
    <submittedName>
        <fullName evidence="4">CheY chemotaxis protein or a CheY-like REC (Receiver) domain</fullName>
    </submittedName>
    <submittedName>
        <fullName evidence="3">CheY-like chemotaxis protein</fullName>
    </submittedName>
</protein>
<dbReference type="SMART" id="SM00448">
    <property type="entry name" value="REC"/>
    <property type="match status" value="1"/>
</dbReference>
<dbReference type="KEGG" id="nur:ATY38_14230"/>
<keyword evidence="1" id="KW-0597">Phosphoprotein</keyword>
<dbReference type="Proteomes" id="UP000182882">
    <property type="component" value="Unassembled WGS sequence"/>
</dbReference>
<sequence>MHHKNSIESNIILMIDDNPTDVLLIKEAFALCDENCEVYVAEDGVYALEFLKQQGQYHHVPRPNIILLDLNMPRKSGLEVLKELKDDVDLRSIPVIIYTSSTTKEDVRSAYRSYANGYIKKSADFDGCIKIAKAIQYYWFSTSIFYEL</sequence>
<dbReference type="Proteomes" id="UP000181998">
    <property type="component" value="Unassembled WGS sequence"/>
</dbReference>
<keyword evidence="8" id="KW-1185">Reference proteome</keyword>
<name>A0A0S3AMA0_9PROT</name>
<reference evidence="3 10" key="4">
    <citation type="submission" date="2018-04" db="EMBL/GenBank/DDBJ databases">
        <title>Active sludge and wastewater microbial communities from Klosterneuburg, Austria.</title>
        <authorList>
            <person name="Wagner M."/>
        </authorList>
    </citation>
    <scope>NUCLEOTIDE SEQUENCE [LARGE SCALE GENOMIC DNA]</scope>
    <source>
        <strain evidence="3 10">Nm4</strain>
    </source>
</reference>